<dbReference type="Gene3D" id="3.40.50.12080">
    <property type="match status" value="2"/>
</dbReference>
<dbReference type="InterPro" id="IPR041307">
    <property type="entry name" value="WcbI"/>
</dbReference>
<dbReference type="EMBL" id="CP108021">
    <property type="protein sequence ID" value="WUM19218.1"/>
    <property type="molecule type" value="Genomic_DNA"/>
</dbReference>
<dbReference type="Proteomes" id="UP001432128">
    <property type="component" value="Chromosome"/>
</dbReference>
<dbReference type="Pfam" id="PF18588">
    <property type="entry name" value="WcbI"/>
    <property type="match status" value="1"/>
</dbReference>
<organism evidence="2 3">
    <name type="scientific">Williamsia herbipolensis</name>
    <dbReference type="NCBI Taxonomy" id="1603258"/>
    <lineage>
        <taxon>Bacteria</taxon>
        <taxon>Bacillati</taxon>
        <taxon>Actinomycetota</taxon>
        <taxon>Actinomycetes</taxon>
        <taxon>Mycobacteriales</taxon>
        <taxon>Nocardiaceae</taxon>
        <taxon>Williamsia</taxon>
    </lineage>
</organism>
<name>A0AAU4JZN9_9NOCA</name>
<reference evidence="2 3" key="1">
    <citation type="submission" date="2022-10" db="EMBL/GenBank/DDBJ databases">
        <title>The complete genomes of actinobacterial strains from the NBC collection.</title>
        <authorList>
            <person name="Joergensen T.S."/>
            <person name="Alvarez Arevalo M."/>
            <person name="Sterndorff E.B."/>
            <person name="Faurdal D."/>
            <person name="Vuksanovic O."/>
            <person name="Mourched A.-S."/>
            <person name="Charusanti P."/>
            <person name="Shaw S."/>
            <person name="Blin K."/>
            <person name="Weber T."/>
        </authorList>
    </citation>
    <scope>NUCLEOTIDE SEQUENCE [LARGE SCALE GENOMIC DNA]</scope>
    <source>
        <strain evidence="2 3">NBC_00319</strain>
    </source>
</reference>
<evidence type="ECO:0000313" key="2">
    <source>
        <dbReference type="EMBL" id="WUM19218.1"/>
    </source>
</evidence>
<sequence>MTNEHDPRTIHYGDFYGVSQAPGPEDPRPLWVVWGNCQAEALRVLLDTVADRAFVTCRVPPVHELTGDDIPHVQALLARARVVLSQPVRSGYRDLPIGTDDLTRWLPTDAVRLRWPVIRYGGLYPFQVIVRDPAAPSVSPPVVPYHDLRTLFGRDDVEVTPEQIRTAARWSVEQLAAREARHCDVGVSDTLLAFGAPAAHTVNHPGNPVLATVATRLLSAAGHPGSPGDPGRTLLGGVRSPLEERVIEALGLDAVPRETWTVEGRSVTSAHVHAEQTAFYADHPTYRESARIRYAELLEILGMAA</sequence>
<dbReference type="AlphaFoldDB" id="A0AAU4JZN9"/>
<evidence type="ECO:0000259" key="1">
    <source>
        <dbReference type="Pfam" id="PF18588"/>
    </source>
</evidence>
<dbReference type="KEGG" id="whr:OG579_16075"/>
<gene>
    <name evidence="2" type="ORF">OG579_16075</name>
</gene>
<evidence type="ECO:0000313" key="3">
    <source>
        <dbReference type="Proteomes" id="UP001432128"/>
    </source>
</evidence>
<keyword evidence="3" id="KW-1185">Reference proteome</keyword>
<feature type="domain" description="Polysaccharide biosynthesis enzyme WcbI" evidence="1">
    <location>
        <begin position="30"/>
        <end position="225"/>
    </location>
</feature>
<accession>A0AAU4JZN9</accession>
<protein>
    <submittedName>
        <fullName evidence="2">WcbI family polysaccharide biosynthesis putative acetyltransferase</fullName>
    </submittedName>
</protein>
<proteinExistence type="predicted"/>
<dbReference type="RefSeq" id="WP_328856758.1">
    <property type="nucleotide sequence ID" value="NZ_CP108021.1"/>
</dbReference>